<dbReference type="Pfam" id="PF08387">
    <property type="entry name" value="FBD"/>
    <property type="match status" value="1"/>
</dbReference>
<keyword evidence="3" id="KW-1185">Reference proteome</keyword>
<dbReference type="InterPro" id="IPR055302">
    <property type="entry name" value="F-box_dom-containing"/>
</dbReference>
<evidence type="ECO:0000313" key="3">
    <source>
        <dbReference type="Proteomes" id="UP000636709"/>
    </source>
</evidence>
<feature type="domain" description="FBD" evidence="1">
    <location>
        <begin position="33"/>
        <end position="76"/>
    </location>
</feature>
<evidence type="ECO:0000313" key="2">
    <source>
        <dbReference type="EMBL" id="KAF8731664.1"/>
    </source>
</evidence>
<dbReference type="PANTHER" id="PTHR32141:SF144">
    <property type="entry name" value="OS07G0277500 PROTEIN"/>
    <property type="match status" value="1"/>
</dbReference>
<dbReference type="EMBL" id="JACEFO010001605">
    <property type="protein sequence ID" value="KAF8731664.1"/>
    <property type="molecule type" value="Genomic_DNA"/>
</dbReference>
<reference evidence="2" key="1">
    <citation type="submission" date="2020-07" db="EMBL/GenBank/DDBJ databases">
        <title>Genome sequence and genetic diversity analysis of an under-domesticated orphan crop, white fonio (Digitaria exilis).</title>
        <authorList>
            <person name="Bennetzen J.L."/>
            <person name="Chen S."/>
            <person name="Ma X."/>
            <person name="Wang X."/>
            <person name="Yssel A.E.J."/>
            <person name="Chaluvadi S.R."/>
            <person name="Johnson M."/>
            <person name="Gangashetty P."/>
            <person name="Hamidou F."/>
            <person name="Sanogo M.D."/>
            <person name="Zwaenepoel A."/>
            <person name="Wallace J."/>
            <person name="Van De Peer Y."/>
            <person name="Van Deynze A."/>
        </authorList>
    </citation>
    <scope>NUCLEOTIDE SEQUENCE</scope>
    <source>
        <tissue evidence="2">Leaves</tissue>
    </source>
</reference>
<dbReference type="PANTHER" id="PTHR32141">
    <property type="match status" value="1"/>
</dbReference>
<organism evidence="2 3">
    <name type="scientific">Digitaria exilis</name>
    <dbReference type="NCBI Taxonomy" id="1010633"/>
    <lineage>
        <taxon>Eukaryota</taxon>
        <taxon>Viridiplantae</taxon>
        <taxon>Streptophyta</taxon>
        <taxon>Embryophyta</taxon>
        <taxon>Tracheophyta</taxon>
        <taxon>Spermatophyta</taxon>
        <taxon>Magnoliopsida</taxon>
        <taxon>Liliopsida</taxon>
        <taxon>Poales</taxon>
        <taxon>Poaceae</taxon>
        <taxon>PACMAD clade</taxon>
        <taxon>Panicoideae</taxon>
        <taxon>Panicodae</taxon>
        <taxon>Paniceae</taxon>
        <taxon>Anthephorinae</taxon>
        <taxon>Digitaria</taxon>
    </lineage>
</organism>
<dbReference type="InterPro" id="IPR006566">
    <property type="entry name" value="FBD"/>
</dbReference>
<dbReference type="AlphaFoldDB" id="A0A835F8B2"/>
<gene>
    <name evidence="2" type="ORF">HU200_015592</name>
</gene>
<protein>
    <recommendedName>
        <fullName evidence="1">FBD domain-containing protein</fullName>
    </recommendedName>
</protein>
<evidence type="ECO:0000259" key="1">
    <source>
        <dbReference type="Pfam" id="PF08387"/>
    </source>
</evidence>
<name>A0A835F8B2_9POAL</name>
<accession>A0A835F8B2</accession>
<comment type="caution">
    <text evidence="2">The sequence shown here is derived from an EMBL/GenBank/DDBJ whole genome shotgun (WGS) entry which is preliminary data.</text>
</comment>
<dbReference type="OrthoDB" id="1425134at2759"/>
<proteinExistence type="predicted"/>
<dbReference type="Proteomes" id="UP000636709">
    <property type="component" value="Unassembled WGS sequence"/>
</dbReference>
<sequence length="137" mass="16267">MVLDMMRCFPCLEKMYIEFLRSGDRNSWRRKHRDVIRCFDIRLKTVVLKNYRGIKSHVNFASFFVLNAKMLESMTFEGAACQNEKFIAEQHSLLELGKRVSKSAQFYFTVHGFWDSHITHIKHVHDLSITDPFECRC</sequence>